<comment type="similarity">
    <text evidence="1">Belongs to the glycosyl hydrolase 13 family.</text>
</comment>
<keyword evidence="2" id="KW-0378">Hydrolase</keyword>
<organism evidence="6 7">
    <name type="scientific">Mucilaginibacter galii</name>
    <dbReference type="NCBI Taxonomy" id="2005073"/>
    <lineage>
        <taxon>Bacteria</taxon>
        <taxon>Pseudomonadati</taxon>
        <taxon>Bacteroidota</taxon>
        <taxon>Sphingobacteriia</taxon>
        <taxon>Sphingobacteriales</taxon>
        <taxon>Sphingobacteriaceae</taxon>
        <taxon>Mucilaginibacter</taxon>
    </lineage>
</organism>
<dbReference type="Gene3D" id="3.20.20.80">
    <property type="entry name" value="Glycosidases"/>
    <property type="match status" value="1"/>
</dbReference>
<comment type="caution">
    <text evidence="6">The sequence shown here is derived from an EMBL/GenBank/DDBJ whole genome shotgun (WGS) entry which is preliminary data.</text>
</comment>
<dbReference type="AlphaFoldDB" id="A0A917N264"/>
<dbReference type="Proteomes" id="UP000662074">
    <property type="component" value="Unassembled WGS sequence"/>
</dbReference>
<dbReference type="SUPFAM" id="SSF51011">
    <property type="entry name" value="Glycosyl hydrolase domain"/>
    <property type="match status" value="1"/>
</dbReference>
<evidence type="ECO:0000256" key="2">
    <source>
        <dbReference type="ARBA" id="ARBA00022801"/>
    </source>
</evidence>
<dbReference type="Pfam" id="PF02922">
    <property type="entry name" value="CBM_48"/>
    <property type="match status" value="1"/>
</dbReference>
<dbReference type="Gene3D" id="2.60.40.10">
    <property type="entry name" value="Immunoglobulins"/>
    <property type="match status" value="1"/>
</dbReference>
<accession>A0A917N264</accession>
<name>A0A917N264_9SPHI</name>
<evidence type="ECO:0000313" key="6">
    <source>
        <dbReference type="EMBL" id="GGI51573.1"/>
    </source>
</evidence>
<evidence type="ECO:0000256" key="1">
    <source>
        <dbReference type="ARBA" id="ARBA00008061"/>
    </source>
</evidence>
<feature type="region of interest" description="Disordered" evidence="4">
    <location>
        <begin position="478"/>
        <end position="506"/>
    </location>
</feature>
<dbReference type="InterPro" id="IPR017853">
    <property type="entry name" value="GH"/>
</dbReference>
<dbReference type="SMART" id="SM00642">
    <property type="entry name" value="Aamy"/>
    <property type="match status" value="1"/>
</dbReference>
<dbReference type="Pfam" id="PF21331">
    <property type="entry name" value="Isoamylase_C"/>
    <property type="match status" value="1"/>
</dbReference>
<dbReference type="SUPFAM" id="SSF51445">
    <property type="entry name" value="(Trans)glycosidases"/>
    <property type="match status" value="1"/>
</dbReference>
<reference evidence="6" key="2">
    <citation type="submission" date="2020-09" db="EMBL/GenBank/DDBJ databases">
        <authorList>
            <person name="Sun Q."/>
            <person name="Sedlacek I."/>
        </authorList>
    </citation>
    <scope>NUCLEOTIDE SEQUENCE</scope>
    <source>
        <strain evidence="6">CCM 8711</strain>
    </source>
</reference>
<dbReference type="InterPro" id="IPR013780">
    <property type="entry name" value="Glyco_hydro_b"/>
</dbReference>
<dbReference type="Gene3D" id="2.60.40.1180">
    <property type="entry name" value="Golgi alpha-mannosidase II"/>
    <property type="match status" value="1"/>
</dbReference>
<dbReference type="Pfam" id="PF00128">
    <property type="entry name" value="Alpha-amylase"/>
    <property type="match status" value="1"/>
</dbReference>
<feature type="domain" description="Glycosyl hydrolase family 13 catalytic" evidence="5">
    <location>
        <begin position="173"/>
        <end position="580"/>
    </location>
</feature>
<dbReference type="InterPro" id="IPR006047">
    <property type="entry name" value="GH13_cat_dom"/>
</dbReference>
<protein>
    <submittedName>
        <fullName evidence="6">Glycogen operon protein GlgX homolog</fullName>
    </submittedName>
</protein>
<dbReference type="GO" id="GO:0005980">
    <property type="term" value="P:glycogen catabolic process"/>
    <property type="evidence" value="ECO:0007669"/>
    <property type="project" value="InterPro"/>
</dbReference>
<evidence type="ECO:0000256" key="4">
    <source>
        <dbReference type="SAM" id="MobiDB-lite"/>
    </source>
</evidence>
<dbReference type="InterPro" id="IPR011837">
    <property type="entry name" value="Glycogen_debranch_GlgX"/>
</dbReference>
<dbReference type="CDD" id="cd11326">
    <property type="entry name" value="AmyAc_Glg_debranch"/>
    <property type="match status" value="1"/>
</dbReference>
<dbReference type="PANTHER" id="PTHR43002">
    <property type="entry name" value="GLYCOGEN DEBRANCHING ENZYME"/>
    <property type="match status" value="1"/>
</dbReference>
<keyword evidence="7" id="KW-1185">Reference proteome</keyword>
<dbReference type="NCBIfam" id="TIGR02100">
    <property type="entry name" value="glgX_debranch"/>
    <property type="match status" value="1"/>
</dbReference>
<reference evidence="6" key="1">
    <citation type="journal article" date="2014" name="Int. J. Syst. Evol. Microbiol.">
        <title>Complete genome sequence of Corynebacterium casei LMG S-19264T (=DSM 44701T), isolated from a smear-ripened cheese.</title>
        <authorList>
            <consortium name="US DOE Joint Genome Institute (JGI-PGF)"/>
            <person name="Walter F."/>
            <person name="Albersmeier A."/>
            <person name="Kalinowski J."/>
            <person name="Ruckert C."/>
        </authorList>
    </citation>
    <scope>NUCLEOTIDE SEQUENCE</scope>
    <source>
        <strain evidence="6">CCM 8711</strain>
    </source>
</reference>
<dbReference type="InterPro" id="IPR044505">
    <property type="entry name" value="GlgX_Isoamylase_N_E_set"/>
</dbReference>
<dbReference type="CDD" id="cd02856">
    <property type="entry name" value="E_set_GDE_Isoamylase_N"/>
    <property type="match status" value="1"/>
</dbReference>
<sequence>MQNIHLDMKIDSFPGKAFPLGATSTSKGVNFALYAPNATKVELCLFKTTEDEIEYTKINITDFSHSIWHAFIPHLKPGQLYGYRVHGPYEPENGLRFNANKLLIDPYAKAISGTINWHDSLFSYDVYSEDKDLSFSETDSAPFIPKSVVVNQKFDWEGDCPPATPYHSTVIYETHVKGFTKLHPEIPEEIRGTYAALGHPVTIEYLKNLGITAIELMPVHHFVSDRHLVEQGLTNYWGYNTIGFFAPDVRYSSSGTCGEQVNEFKQMVKELHKAGIEIILDVVYNHTAEGNQLGPTLSFKGIDNDGYYRLTEDRRHYMDYTGTGNTLNANLPNVLRLIMDSLRYWITEMHVDGFRFDLASTLARELHEVNRLSAFFDIIHQDPIISQVKLIAEPWDVGEGGYQVGKFPQGWGEWNGKYRDCVRDYWRGEDSTLAEFAQRFTGSADLYQDSARNPTASINFITAHDGFVLNDLVSYNEKHNDANGENNNDGESHNRSNNYGVEGPTDDAEINRIRKQQQRNFLTTLFLSQGVPMLLSGDEISRTQGGNNNPYCQDNEISWTNWETADKDLLAFTSKLIHFRRKHRIFSRKRWFRGVPIKGVEDIAWFLPEGDQLSDEHWNHDFAKSLAVFLNGRALRTRNEVGEAIIDDGFYVIFNAHWESVDYKLPDAVYAKSWTKIIDTAEEEVADTETYNAHDVIPVAGRSIVVLHHPVIYEQSNEDK</sequence>
<dbReference type="GO" id="GO:0004135">
    <property type="term" value="F:amylo-alpha-1,6-glucosidase activity"/>
    <property type="evidence" value="ECO:0007669"/>
    <property type="project" value="InterPro"/>
</dbReference>
<dbReference type="InterPro" id="IPR014756">
    <property type="entry name" value="Ig_E-set"/>
</dbReference>
<dbReference type="InterPro" id="IPR013783">
    <property type="entry name" value="Ig-like_fold"/>
</dbReference>
<evidence type="ECO:0000256" key="3">
    <source>
        <dbReference type="ARBA" id="ARBA00023295"/>
    </source>
</evidence>
<evidence type="ECO:0000259" key="5">
    <source>
        <dbReference type="SMART" id="SM00642"/>
    </source>
</evidence>
<dbReference type="SUPFAM" id="SSF81296">
    <property type="entry name" value="E set domains"/>
    <property type="match status" value="1"/>
</dbReference>
<dbReference type="InterPro" id="IPR004193">
    <property type="entry name" value="Glyco_hydro_13_N"/>
</dbReference>
<evidence type="ECO:0000313" key="7">
    <source>
        <dbReference type="Proteomes" id="UP000662074"/>
    </source>
</evidence>
<proteinExistence type="inferred from homology"/>
<dbReference type="EMBL" id="BMDO01000007">
    <property type="protein sequence ID" value="GGI51573.1"/>
    <property type="molecule type" value="Genomic_DNA"/>
</dbReference>
<gene>
    <name evidence="6" type="primary">glgX</name>
    <name evidence="6" type="ORF">GCM10011425_27850</name>
</gene>
<keyword evidence="3" id="KW-0326">Glycosidase</keyword>
<dbReference type="InterPro" id="IPR048644">
    <property type="entry name" value="Isoamylase_C"/>
</dbReference>